<organism evidence="2 3">
    <name type="scientific">Virgibacillus sediminis</name>
    <dbReference type="NCBI Taxonomy" id="202260"/>
    <lineage>
        <taxon>Bacteria</taxon>
        <taxon>Bacillati</taxon>
        <taxon>Bacillota</taxon>
        <taxon>Bacilli</taxon>
        <taxon>Bacillales</taxon>
        <taxon>Bacillaceae</taxon>
        <taxon>Virgibacillus</taxon>
    </lineage>
</organism>
<gene>
    <name evidence="2" type="ORF">ACFODW_10720</name>
</gene>
<dbReference type="Gene3D" id="1.20.120.490">
    <property type="entry name" value="Hypothetical protein TM1646-like domain"/>
    <property type="match status" value="1"/>
</dbReference>
<reference evidence="3" key="1">
    <citation type="journal article" date="2019" name="Int. J. Syst. Evol. Microbiol.">
        <title>The Global Catalogue of Microorganisms (GCM) 10K type strain sequencing project: providing services to taxonomists for standard genome sequencing and annotation.</title>
        <authorList>
            <consortium name="The Broad Institute Genomics Platform"/>
            <consortium name="The Broad Institute Genome Sequencing Center for Infectious Disease"/>
            <person name="Wu L."/>
            <person name="Ma J."/>
        </authorList>
    </citation>
    <scope>NUCLEOTIDE SEQUENCE [LARGE SCALE GENOMIC DNA]</scope>
    <source>
        <strain evidence="3">KCTC 13193</strain>
    </source>
</reference>
<dbReference type="InterPro" id="IPR005585">
    <property type="entry name" value="DUF327"/>
</dbReference>
<evidence type="ECO:0000313" key="2">
    <source>
        <dbReference type="EMBL" id="MFC2948807.1"/>
    </source>
</evidence>
<dbReference type="InterPro" id="IPR024042">
    <property type="entry name" value="TM1646-like_dom_sf"/>
</dbReference>
<accession>A0ABV7A6Z8</accession>
<protein>
    <submittedName>
        <fullName evidence="2">YaaR family protein</fullName>
    </submittedName>
</protein>
<evidence type="ECO:0000256" key="1">
    <source>
        <dbReference type="SAM" id="MobiDB-lite"/>
    </source>
</evidence>
<dbReference type="RefSeq" id="WP_390306208.1">
    <property type="nucleotide sequence ID" value="NZ_JBHRRZ010000016.1"/>
</dbReference>
<dbReference type="EMBL" id="JBHRRZ010000016">
    <property type="protein sequence ID" value="MFC2948807.1"/>
    <property type="molecule type" value="Genomic_DNA"/>
</dbReference>
<proteinExistence type="predicted"/>
<keyword evidence="3" id="KW-1185">Reference proteome</keyword>
<dbReference type="SUPFAM" id="SSF158397">
    <property type="entry name" value="TM1646-like"/>
    <property type="match status" value="1"/>
</dbReference>
<dbReference type="Proteomes" id="UP001595387">
    <property type="component" value="Unassembled WGS sequence"/>
</dbReference>
<sequence length="145" mass="16624">MKISHDFKANTETGYSRPAAAPGAQAFQRTLQSQAQQLKQQEIETLMKNITLQGDKLSRYRTFRELAVFKRMVRGFLQEMTAGGYTLKKSRHFGWNSRGQELTLLEAVDEKLIELTEEVMNQERKTVNILSLIGEIKGLLINIYT</sequence>
<evidence type="ECO:0000313" key="3">
    <source>
        <dbReference type="Proteomes" id="UP001595387"/>
    </source>
</evidence>
<comment type="caution">
    <text evidence="2">The sequence shown here is derived from an EMBL/GenBank/DDBJ whole genome shotgun (WGS) entry which is preliminary data.</text>
</comment>
<feature type="region of interest" description="Disordered" evidence="1">
    <location>
        <begin position="1"/>
        <end position="23"/>
    </location>
</feature>
<name>A0ABV7A6Z8_9BACI</name>
<dbReference type="Pfam" id="PF03885">
    <property type="entry name" value="DUF327"/>
    <property type="match status" value="1"/>
</dbReference>